<sequence>MIRFGIVGCGHIAAKHVEAIQNVQGAVLQALCDSDAERMRPWAENGIAAYLQYRDMLQDPCVDVVIICTPSGMHADMAIQAAQAGKHVVVEKPLALTLLDAERVIAACSIHKVKLAVVHPNRYRPAIVQLKKMLDEGRFGKMSHASVKLRWNRNQDYYNQSPWRGTRAMDGGVLMNQGIHSMDLLAWLMGPAVKVRAMSATRLRNIEMEDVALAVVQFADGALGSVEVASTVYPNNLEEEIALFGEHGSAVIGGPTAHWIKYWNFASLDKQEALAFVEHTHLNPFGEPGHTHMIRDMVEAIRDDRDPHVSGEDGKRALQMVLDIYDASVNQRSSEEQLISL</sequence>
<dbReference type="InterPro" id="IPR036291">
    <property type="entry name" value="NAD(P)-bd_dom_sf"/>
</dbReference>
<protein>
    <submittedName>
        <fullName evidence="3">Oxidoreductase</fullName>
    </submittedName>
</protein>
<evidence type="ECO:0000313" key="4">
    <source>
        <dbReference type="Proteomes" id="UP000304148"/>
    </source>
</evidence>
<dbReference type="Proteomes" id="UP000304148">
    <property type="component" value="Chromosome"/>
</dbReference>
<dbReference type="Pfam" id="PF01408">
    <property type="entry name" value="GFO_IDH_MocA"/>
    <property type="match status" value="1"/>
</dbReference>
<feature type="domain" description="Gfo/Idh/MocA-like oxidoreductase N-terminal" evidence="1">
    <location>
        <begin position="2"/>
        <end position="118"/>
    </location>
</feature>
<dbReference type="EMBL" id="LS992241">
    <property type="protein sequence ID" value="SYX85992.1"/>
    <property type="molecule type" value="Genomic_DNA"/>
</dbReference>
<dbReference type="GO" id="GO:0000166">
    <property type="term" value="F:nucleotide binding"/>
    <property type="evidence" value="ECO:0007669"/>
    <property type="project" value="InterPro"/>
</dbReference>
<organism evidence="3 4">
    <name type="scientific">Paenibacillus alvei</name>
    <name type="common">Bacillus alvei</name>
    <dbReference type="NCBI Taxonomy" id="44250"/>
    <lineage>
        <taxon>Bacteria</taxon>
        <taxon>Bacillati</taxon>
        <taxon>Bacillota</taxon>
        <taxon>Bacilli</taxon>
        <taxon>Bacillales</taxon>
        <taxon>Paenibacillaceae</taxon>
        <taxon>Paenibacillus</taxon>
    </lineage>
</organism>
<dbReference type="Pfam" id="PF22725">
    <property type="entry name" value="GFO_IDH_MocA_C3"/>
    <property type="match status" value="1"/>
</dbReference>
<gene>
    <name evidence="3" type="ORF">PBLR_14414</name>
</gene>
<feature type="domain" description="GFO/IDH/MocA-like oxidoreductase" evidence="2">
    <location>
        <begin position="128"/>
        <end position="250"/>
    </location>
</feature>
<dbReference type="PANTHER" id="PTHR43249">
    <property type="entry name" value="UDP-N-ACETYL-2-AMINO-2-DEOXY-D-GLUCURONATE OXIDASE"/>
    <property type="match status" value="1"/>
</dbReference>
<name>A0A383RHD6_PAEAL</name>
<dbReference type="RefSeq" id="WP_138187958.1">
    <property type="nucleotide sequence ID" value="NZ_LS992241.1"/>
</dbReference>
<dbReference type="SUPFAM" id="SSF55347">
    <property type="entry name" value="Glyceraldehyde-3-phosphate dehydrogenase-like, C-terminal domain"/>
    <property type="match status" value="1"/>
</dbReference>
<dbReference type="AlphaFoldDB" id="A0A383RHD6"/>
<reference evidence="4" key="1">
    <citation type="submission" date="2018-08" db="EMBL/GenBank/DDBJ databases">
        <authorList>
            <person name="Chevrot R."/>
        </authorList>
    </citation>
    <scope>NUCLEOTIDE SEQUENCE [LARGE SCALE GENOMIC DNA]</scope>
</reference>
<proteinExistence type="predicted"/>
<evidence type="ECO:0000313" key="3">
    <source>
        <dbReference type="EMBL" id="SYX85992.1"/>
    </source>
</evidence>
<dbReference type="SUPFAM" id="SSF51735">
    <property type="entry name" value="NAD(P)-binding Rossmann-fold domains"/>
    <property type="match status" value="1"/>
</dbReference>
<dbReference type="Gene3D" id="3.30.360.10">
    <property type="entry name" value="Dihydrodipicolinate Reductase, domain 2"/>
    <property type="match status" value="1"/>
</dbReference>
<accession>A0A383RHD6</accession>
<dbReference type="InterPro" id="IPR052515">
    <property type="entry name" value="Gfo/Idh/MocA_Oxidoreductase"/>
</dbReference>
<dbReference type="PANTHER" id="PTHR43249:SF1">
    <property type="entry name" value="D-GLUCOSIDE 3-DEHYDROGENASE"/>
    <property type="match status" value="1"/>
</dbReference>
<evidence type="ECO:0000259" key="2">
    <source>
        <dbReference type="Pfam" id="PF22725"/>
    </source>
</evidence>
<evidence type="ECO:0000259" key="1">
    <source>
        <dbReference type="Pfam" id="PF01408"/>
    </source>
</evidence>
<dbReference type="InterPro" id="IPR000683">
    <property type="entry name" value="Gfo/Idh/MocA-like_OxRdtase_N"/>
</dbReference>
<dbReference type="Gene3D" id="3.40.50.720">
    <property type="entry name" value="NAD(P)-binding Rossmann-like Domain"/>
    <property type="match status" value="1"/>
</dbReference>
<dbReference type="InterPro" id="IPR055170">
    <property type="entry name" value="GFO_IDH_MocA-like_dom"/>
</dbReference>